<feature type="region of interest" description="Disordered" evidence="1">
    <location>
        <begin position="156"/>
        <end position="215"/>
    </location>
</feature>
<dbReference type="PROSITE" id="PS50096">
    <property type="entry name" value="IQ"/>
    <property type="match status" value="3"/>
</dbReference>
<feature type="compositionally biased region" description="Polar residues" evidence="1">
    <location>
        <begin position="161"/>
        <end position="195"/>
    </location>
</feature>
<evidence type="ECO:0000256" key="1">
    <source>
        <dbReference type="SAM" id="MobiDB-lite"/>
    </source>
</evidence>
<organism evidence="3 4">
    <name type="scientific">Paragonimus westermani</name>
    <dbReference type="NCBI Taxonomy" id="34504"/>
    <lineage>
        <taxon>Eukaryota</taxon>
        <taxon>Metazoa</taxon>
        <taxon>Spiralia</taxon>
        <taxon>Lophotrochozoa</taxon>
        <taxon>Platyhelminthes</taxon>
        <taxon>Trematoda</taxon>
        <taxon>Digenea</taxon>
        <taxon>Plagiorchiida</taxon>
        <taxon>Troglotremata</taxon>
        <taxon>Troglotrematidae</taxon>
        <taxon>Paragonimus</taxon>
    </lineage>
</organism>
<dbReference type="CDD" id="cd12100">
    <property type="entry name" value="DD_CABYR_SP17"/>
    <property type="match status" value="1"/>
</dbReference>
<reference evidence="3 4" key="1">
    <citation type="submission" date="2019-07" db="EMBL/GenBank/DDBJ databases">
        <title>Annotation for the trematode Paragonimus westermani.</title>
        <authorList>
            <person name="Choi Y.-J."/>
        </authorList>
    </citation>
    <scope>NUCLEOTIDE SEQUENCE [LARGE SCALE GENOMIC DNA]</scope>
    <source>
        <strain evidence="3">180907_Pwestermani</strain>
    </source>
</reference>
<dbReference type="Pfam" id="PF00612">
    <property type="entry name" value="IQ"/>
    <property type="match status" value="3"/>
</dbReference>
<feature type="compositionally biased region" description="Basic and acidic residues" evidence="1">
    <location>
        <begin position="266"/>
        <end position="284"/>
    </location>
</feature>
<protein>
    <recommendedName>
        <fullName evidence="2">RIIa domain-containing protein</fullName>
    </recommendedName>
</protein>
<dbReference type="Gene3D" id="1.20.5.190">
    <property type="match status" value="2"/>
</dbReference>
<dbReference type="PANTHER" id="PTHR10699:SF11">
    <property type="entry name" value="IGLOO, ISOFORM A"/>
    <property type="match status" value="1"/>
</dbReference>
<name>A0A8T0D8Z9_9TREM</name>
<dbReference type="EMBL" id="JTDF01014207">
    <property type="protein sequence ID" value="KAF8563137.1"/>
    <property type="molecule type" value="Genomic_DNA"/>
</dbReference>
<dbReference type="SUPFAM" id="SSF47391">
    <property type="entry name" value="Dimerization-anchoring domain of cAMP-dependent PK regulatory subunit"/>
    <property type="match status" value="1"/>
</dbReference>
<dbReference type="SUPFAM" id="SSF52540">
    <property type="entry name" value="P-loop containing nucleoside triphosphate hydrolases"/>
    <property type="match status" value="1"/>
</dbReference>
<dbReference type="InterPro" id="IPR000048">
    <property type="entry name" value="IQ_motif_EF-hand-BS"/>
</dbReference>
<feature type="compositionally biased region" description="Polar residues" evidence="1">
    <location>
        <begin position="304"/>
        <end position="313"/>
    </location>
</feature>
<dbReference type="InterPro" id="IPR003117">
    <property type="entry name" value="cAMP_dep_PK_reg_su_I/II_a/b"/>
</dbReference>
<dbReference type="SMART" id="SM00015">
    <property type="entry name" value="IQ"/>
    <property type="match status" value="3"/>
</dbReference>
<dbReference type="GO" id="GO:0005516">
    <property type="term" value="F:calmodulin binding"/>
    <property type="evidence" value="ECO:0007669"/>
    <property type="project" value="TreeGrafter"/>
</dbReference>
<dbReference type="AlphaFoldDB" id="A0A8T0D8Z9"/>
<proteinExistence type="predicted"/>
<comment type="caution">
    <text evidence="3">The sequence shown here is derived from an EMBL/GenBank/DDBJ whole genome shotgun (WGS) entry which is preliminary data.</text>
</comment>
<dbReference type="CDD" id="cd23767">
    <property type="entry name" value="IQCD"/>
    <property type="match status" value="2"/>
</dbReference>
<dbReference type="Proteomes" id="UP000699462">
    <property type="component" value="Unassembled WGS sequence"/>
</dbReference>
<dbReference type="OrthoDB" id="252964at2759"/>
<feature type="compositionally biased region" description="Polar residues" evidence="1">
    <location>
        <begin position="203"/>
        <end position="215"/>
    </location>
</feature>
<gene>
    <name evidence="3" type="ORF">P879_09050</name>
</gene>
<feature type="domain" description="RIIa" evidence="2">
    <location>
        <begin position="14"/>
        <end position="51"/>
    </location>
</feature>
<dbReference type="Gene3D" id="1.20.890.10">
    <property type="entry name" value="cAMP-dependent protein kinase regulatory subunit, dimerization-anchoring domain"/>
    <property type="match status" value="1"/>
</dbReference>
<accession>A0A8T0D8Z9</accession>
<feature type="region of interest" description="Disordered" evidence="1">
    <location>
        <begin position="230"/>
        <end position="367"/>
    </location>
</feature>
<feature type="compositionally biased region" description="Acidic residues" evidence="1">
    <location>
        <begin position="339"/>
        <end position="351"/>
    </location>
</feature>
<dbReference type="Pfam" id="PF02197">
    <property type="entry name" value="RIIa"/>
    <property type="match status" value="1"/>
</dbReference>
<dbReference type="PANTHER" id="PTHR10699">
    <property type="entry name" value="NEUROMODULIN"/>
    <property type="match status" value="1"/>
</dbReference>
<evidence type="ECO:0000313" key="4">
    <source>
        <dbReference type="Proteomes" id="UP000699462"/>
    </source>
</evidence>
<keyword evidence="4" id="KW-1185">Reference proteome</keyword>
<dbReference type="SMART" id="SM00394">
    <property type="entry name" value="RIIa"/>
    <property type="match status" value="1"/>
</dbReference>
<sequence>MAVPFSNTTLRVPHGFPSLLEGLSREVLRHQPKDIYGFSEKYFAELIKKREETGVEDVAQLTARINDRYYNNAAYSRPSLNASNVEQQNAAVTIQAEYRRHVAHQETDELMKEQAAIRIQSSYRGYRERKGIQLQKSHSTGDCHGKEKVEKITCSEPAATPVTSGTPVKSESGPSTGLEQTVTSEISDPSTSQIVQKEERLSKSPNQTEFELSEKLTSVKQEEAATLIQSHYRGHLARRQNQTSAPSTGHNSLPQSESFEASGELSSEHNYRDPELVVEDKSEDQNIVNVEDNADTNTSKDSDSVTVLESDQITPEEEHAELSESHLSVSNSPRLSDTAVDESIEDQVEEDTTVREKPEGEAAEADD</sequence>
<evidence type="ECO:0000313" key="3">
    <source>
        <dbReference type="EMBL" id="KAF8563137.1"/>
    </source>
</evidence>
<evidence type="ECO:0000259" key="2">
    <source>
        <dbReference type="SMART" id="SM00394"/>
    </source>
</evidence>
<feature type="compositionally biased region" description="Polar residues" evidence="1">
    <location>
        <begin position="239"/>
        <end position="259"/>
    </location>
</feature>
<dbReference type="InterPro" id="IPR027417">
    <property type="entry name" value="P-loop_NTPase"/>
</dbReference>
<dbReference type="InterPro" id="IPR047579">
    <property type="entry name" value="DD_CABYR_SP17"/>
</dbReference>